<evidence type="ECO:0008006" key="4">
    <source>
        <dbReference type="Google" id="ProtNLM"/>
    </source>
</evidence>
<sequence length="197" mass="22576">MLCFELFDDRHIGIIEFELILVHNAIHFLEDEPTGLFFFNEPVEENNVEPVEENYAEPIEVNNEEENVVLVEENIEEDNVGGDTINYGSDKCSVDNEYEIEFMDIQENPPIDVSNESGDELTKTTTQKKNGKTGTGKQKKRSPTWNLFEVIPGTEHRNKRAGCKKCEKEYDCGRKCGTRNMLEHFKTCSRNVYGDVG</sequence>
<protein>
    <recommendedName>
        <fullName evidence="4">BED-type domain-containing protein</fullName>
    </recommendedName>
</protein>
<reference evidence="2" key="1">
    <citation type="journal article" date="2022" name="Plant J.">
        <title>Strategies of tolerance reflected in two North American maple genomes.</title>
        <authorList>
            <person name="McEvoy S.L."/>
            <person name="Sezen U.U."/>
            <person name="Trouern-Trend A."/>
            <person name="McMahon S.M."/>
            <person name="Schaberg P.G."/>
            <person name="Yang J."/>
            <person name="Wegrzyn J.L."/>
            <person name="Swenson N.G."/>
        </authorList>
    </citation>
    <scope>NUCLEOTIDE SEQUENCE</scope>
    <source>
        <strain evidence="2">NS2018</strain>
    </source>
</reference>
<dbReference type="Proteomes" id="UP001168877">
    <property type="component" value="Unassembled WGS sequence"/>
</dbReference>
<proteinExistence type="predicted"/>
<feature type="region of interest" description="Disordered" evidence="1">
    <location>
        <begin position="109"/>
        <end position="144"/>
    </location>
</feature>
<reference evidence="2" key="2">
    <citation type="submission" date="2023-06" db="EMBL/GenBank/DDBJ databases">
        <authorList>
            <person name="Swenson N.G."/>
            <person name="Wegrzyn J.L."/>
            <person name="Mcevoy S.L."/>
        </authorList>
    </citation>
    <scope>NUCLEOTIDE SEQUENCE</scope>
    <source>
        <strain evidence="2">NS2018</strain>
        <tissue evidence="2">Leaf</tissue>
    </source>
</reference>
<dbReference type="EMBL" id="JAUESC010000003">
    <property type="protein sequence ID" value="KAK0599058.1"/>
    <property type="molecule type" value="Genomic_DNA"/>
</dbReference>
<accession>A0AA39T084</accession>
<evidence type="ECO:0000313" key="2">
    <source>
        <dbReference type="EMBL" id="KAK0599058.1"/>
    </source>
</evidence>
<organism evidence="2 3">
    <name type="scientific">Acer saccharum</name>
    <name type="common">Sugar maple</name>
    <dbReference type="NCBI Taxonomy" id="4024"/>
    <lineage>
        <taxon>Eukaryota</taxon>
        <taxon>Viridiplantae</taxon>
        <taxon>Streptophyta</taxon>
        <taxon>Embryophyta</taxon>
        <taxon>Tracheophyta</taxon>
        <taxon>Spermatophyta</taxon>
        <taxon>Magnoliopsida</taxon>
        <taxon>eudicotyledons</taxon>
        <taxon>Gunneridae</taxon>
        <taxon>Pentapetalae</taxon>
        <taxon>rosids</taxon>
        <taxon>malvids</taxon>
        <taxon>Sapindales</taxon>
        <taxon>Sapindaceae</taxon>
        <taxon>Hippocastanoideae</taxon>
        <taxon>Acereae</taxon>
        <taxon>Acer</taxon>
    </lineage>
</organism>
<dbReference type="SMART" id="SM00614">
    <property type="entry name" value="ZnF_BED"/>
    <property type="match status" value="1"/>
</dbReference>
<name>A0AA39T084_ACESA</name>
<gene>
    <name evidence="2" type="ORF">LWI29_001934</name>
</gene>
<evidence type="ECO:0000256" key="1">
    <source>
        <dbReference type="SAM" id="MobiDB-lite"/>
    </source>
</evidence>
<dbReference type="SUPFAM" id="SSF57667">
    <property type="entry name" value="beta-beta-alpha zinc fingers"/>
    <property type="match status" value="1"/>
</dbReference>
<keyword evidence="3" id="KW-1185">Reference proteome</keyword>
<dbReference type="InterPro" id="IPR036236">
    <property type="entry name" value="Znf_C2H2_sf"/>
</dbReference>
<comment type="caution">
    <text evidence="2">The sequence shown here is derived from an EMBL/GenBank/DDBJ whole genome shotgun (WGS) entry which is preliminary data.</text>
</comment>
<evidence type="ECO:0000313" key="3">
    <source>
        <dbReference type="Proteomes" id="UP001168877"/>
    </source>
</evidence>
<dbReference type="AlphaFoldDB" id="A0AA39T084"/>